<protein>
    <submittedName>
        <fullName evidence="2">Uncharacterized protein</fullName>
    </submittedName>
</protein>
<feature type="region of interest" description="Disordered" evidence="1">
    <location>
        <begin position="149"/>
        <end position="209"/>
    </location>
</feature>
<name>A0A833RTB9_9POAL</name>
<comment type="caution">
    <text evidence="2">The sequence shown here is derived from an EMBL/GenBank/DDBJ whole genome shotgun (WGS) entry which is preliminary data.</text>
</comment>
<dbReference type="PANTHER" id="PTHR36368">
    <property type="entry name" value="ATP-DEPENDENT CASEINOLYTIC PROTEASE/CROTONASE FAMILY PROTEIN"/>
    <property type="match status" value="1"/>
</dbReference>
<proteinExistence type="predicted"/>
<reference evidence="2" key="1">
    <citation type="submission" date="2020-01" db="EMBL/GenBank/DDBJ databases">
        <title>Genome sequence of Kobresia littledalei, the first chromosome-level genome in the family Cyperaceae.</title>
        <authorList>
            <person name="Qu G."/>
        </authorList>
    </citation>
    <scope>NUCLEOTIDE SEQUENCE</scope>
    <source>
        <strain evidence="2">C.B.Clarke</strain>
        <tissue evidence="2">Leaf</tissue>
    </source>
</reference>
<accession>A0A833RTB9</accession>
<evidence type="ECO:0000313" key="2">
    <source>
        <dbReference type="EMBL" id="KAF3340418.1"/>
    </source>
</evidence>
<dbReference type="Proteomes" id="UP000623129">
    <property type="component" value="Unassembled WGS sequence"/>
</dbReference>
<gene>
    <name evidence="2" type="ORF">FCM35_KLT16189</name>
</gene>
<sequence>MDEVGKEITMENSAFPNFDLPDSEIYDDSSCPLSLPSQPPDIRNWIASYESEQSTNSIEEKEQPGLGKDTCARNFTLNSTMEIFRMNSTGTDSVVAKKKQSLRKILGEDFLTNCQKTIIDQSISPEMDKIDPRSDILEGKTCNENLEKKCQEQSSNNSEQKKEDQIHHTEEKLHENTSVADFISPKSRPKLHGNQENESMNRGNFDREGHDSGGFRRLLMEKTNHVDKGRDDGLRDTSVNKTDFSVDVLPTEELPSGKWQCPRKRKPYVGPPLKQLRLEQWINRAS</sequence>
<keyword evidence="3" id="KW-1185">Reference proteome</keyword>
<dbReference type="PANTHER" id="PTHR36368:SF1">
    <property type="entry name" value="ATP-DEPENDENT CASEINOLYTIC PROTEASE_CROTONASE FAMILY PROTEIN"/>
    <property type="match status" value="1"/>
</dbReference>
<evidence type="ECO:0000256" key="1">
    <source>
        <dbReference type="SAM" id="MobiDB-lite"/>
    </source>
</evidence>
<organism evidence="2 3">
    <name type="scientific">Carex littledalei</name>
    <dbReference type="NCBI Taxonomy" id="544730"/>
    <lineage>
        <taxon>Eukaryota</taxon>
        <taxon>Viridiplantae</taxon>
        <taxon>Streptophyta</taxon>
        <taxon>Embryophyta</taxon>
        <taxon>Tracheophyta</taxon>
        <taxon>Spermatophyta</taxon>
        <taxon>Magnoliopsida</taxon>
        <taxon>Liliopsida</taxon>
        <taxon>Poales</taxon>
        <taxon>Cyperaceae</taxon>
        <taxon>Cyperoideae</taxon>
        <taxon>Cariceae</taxon>
        <taxon>Carex</taxon>
        <taxon>Carex subgen. Euthyceras</taxon>
    </lineage>
</organism>
<evidence type="ECO:0000313" key="3">
    <source>
        <dbReference type="Proteomes" id="UP000623129"/>
    </source>
</evidence>
<dbReference type="EMBL" id="SWLB01000003">
    <property type="protein sequence ID" value="KAF3340418.1"/>
    <property type="molecule type" value="Genomic_DNA"/>
</dbReference>
<feature type="compositionally biased region" description="Basic and acidic residues" evidence="1">
    <location>
        <begin position="159"/>
        <end position="175"/>
    </location>
</feature>
<dbReference type="OrthoDB" id="1847229at2759"/>
<dbReference type="AlphaFoldDB" id="A0A833RTB9"/>